<name>A0A8G1XES0_9ACTN</name>
<sequence length="138" mass="14844">MSVLPVLNRVLERQVALDFPHPGLPEGQLALLRLVEERAGITVREAAEVLLMKPNNVSALVTQLTDQGLLERRQDAGDKRVAHLHPTPLAASRLAEARAIKTAHLTRLLATLTDGEQDALGSALGALNSLVRHLHPAG</sequence>
<dbReference type="SUPFAM" id="SSF46785">
    <property type="entry name" value="Winged helix' DNA-binding domain"/>
    <property type="match status" value="1"/>
</dbReference>
<dbReference type="GO" id="GO:0006950">
    <property type="term" value="P:response to stress"/>
    <property type="evidence" value="ECO:0007669"/>
    <property type="project" value="TreeGrafter"/>
</dbReference>
<dbReference type="InterPro" id="IPR039422">
    <property type="entry name" value="MarR/SlyA-like"/>
</dbReference>
<dbReference type="InterPro" id="IPR036388">
    <property type="entry name" value="WH-like_DNA-bd_sf"/>
</dbReference>
<dbReference type="SMART" id="SM00347">
    <property type="entry name" value="HTH_MARR"/>
    <property type="match status" value="1"/>
</dbReference>
<dbReference type="InterPro" id="IPR000835">
    <property type="entry name" value="HTH_MarR-typ"/>
</dbReference>
<protein>
    <submittedName>
        <fullName evidence="2">DNA-binding MarR family transcriptional regulator</fullName>
    </submittedName>
</protein>
<dbReference type="Proteomes" id="UP000267408">
    <property type="component" value="Unassembled WGS sequence"/>
</dbReference>
<evidence type="ECO:0000313" key="3">
    <source>
        <dbReference type="Proteomes" id="UP000267408"/>
    </source>
</evidence>
<accession>A0A8G1XES0</accession>
<feature type="domain" description="HTH marR-type" evidence="1">
    <location>
        <begin position="1"/>
        <end position="129"/>
    </location>
</feature>
<keyword evidence="2" id="KW-0238">DNA-binding</keyword>
<dbReference type="EMBL" id="RJVJ01000001">
    <property type="protein sequence ID" value="ROR46473.1"/>
    <property type="molecule type" value="Genomic_DNA"/>
</dbReference>
<dbReference type="AlphaFoldDB" id="A0A8G1XES0"/>
<evidence type="ECO:0000313" key="2">
    <source>
        <dbReference type="EMBL" id="ROR46473.1"/>
    </source>
</evidence>
<dbReference type="InterPro" id="IPR036390">
    <property type="entry name" value="WH_DNA-bd_sf"/>
</dbReference>
<dbReference type="PANTHER" id="PTHR33164">
    <property type="entry name" value="TRANSCRIPTIONAL REGULATOR, MARR FAMILY"/>
    <property type="match status" value="1"/>
</dbReference>
<gene>
    <name evidence="2" type="ORF">EDD39_4744</name>
</gene>
<dbReference type="PANTHER" id="PTHR33164:SF103">
    <property type="entry name" value="REGULATORY PROTEIN MARR"/>
    <property type="match status" value="1"/>
</dbReference>
<dbReference type="Gene3D" id="1.10.10.10">
    <property type="entry name" value="Winged helix-like DNA-binding domain superfamily/Winged helix DNA-binding domain"/>
    <property type="match status" value="1"/>
</dbReference>
<comment type="caution">
    <text evidence="2">The sequence shown here is derived from an EMBL/GenBank/DDBJ whole genome shotgun (WGS) entry which is preliminary data.</text>
</comment>
<dbReference type="GO" id="GO:0003677">
    <property type="term" value="F:DNA binding"/>
    <property type="evidence" value="ECO:0007669"/>
    <property type="project" value="UniProtKB-KW"/>
</dbReference>
<reference evidence="2 3" key="1">
    <citation type="submission" date="2018-11" db="EMBL/GenBank/DDBJ databases">
        <title>Sequencing the genomes of 1000 actinobacteria strains.</title>
        <authorList>
            <person name="Klenk H.-P."/>
        </authorList>
    </citation>
    <scope>NUCLEOTIDE SEQUENCE [LARGE SCALE GENOMIC DNA]</scope>
    <source>
        <strain evidence="2 3">DSM 44780</strain>
    </source>
</reference>
<organism evidence="2 3">
    <name type="scientific">Kitasatospora cineracea</name>
    <dbReference type="NCBI Taxonomy" id="88074"/>
    <lineage>
        <taxon>Bacteria</taxon>
        <taxon>Bacillati</taxon>
        <taxon>Actinomycetota</taxon>
        <taxon>Actinomycetes</taxon>
        <taxon>Kitasatosporales</taxon>
        <taxon>Streptomycetaceae</taxon>
        <taxon>Kitasatospora</taxon>
    </lineage>
</organism>
<dbReference type="GO" id="GO:0003700">
    <property type="term" value="F:DNA-binding transcription factor activity"/>
    <property type="evidence" value="ECO:0007669"/>
    <property type="project" value="InterPro"/>
</dbReference>
<proteinExistence type="predicted"/>
<dbReference type="PROSITE" id="PS50995">
    <property type="entry name" value="HTH_MARR_2"/>
    <property type="match status" value="1"/>
</dbReference>
<evidence type="ECO:0000259" key="1">
    <source>
        <dbReference type="PROSITE" id="PS50995"/>
    </source>
</evidence>
<dbReference type="Pfam" id="PF12802">
    <property type="entry name" value="MarR_2"/>
    <property type="match status" value="1"/>
</dbReference>